<accession>A0ABW6ADY9</accession>
<evidence type="ECO:0000313" key="3">
    <source>
        <dbReference type="Proteomes" id="UP001597512"/>
    </source>
</evidence>
<feature type="region of interest" description="Disordered" evidence="1">
    <location>
        <begin position="1"/>
        <end position="60"/>
    </location>
</feature>
<comment type="caution">
    <text evidence="2">The sequence shown here is derived from an EMBL/GenBank/DDBJ whole genome shotgun (WGS) entry which is preliminary data.</text>
</comment>
<dbReference type="RefSeq" id="WP_381498183.1">
    <property type="nucleotide sequence ID" value="NZ_JBHUOM010000002.1"/>
</dbReference>
<gene>
    <name evidence="2" type="ORF">ACFS25_07620</name>
</gene>
<dbReference type="Proteomes" id="UP001597512">
    <property type="component" value="Unassembled WGS sequence"/>
</dbReference>
<protein>
    <submittedName>
        <fullName evidence="2">Uncharacterized protein</fullName>
    </submittedName>
</protein>
<name>A0ABW6ADY9_9BACT</name>
<evidence type="ECO:0000256" key="1">
    <source>
        <dbReference type="SAM" id="MobiDB-lite"/>
    </source>
</evidence>
<reference evidence="3" key="1">
    <citation type="journal article" date="2019" name="Int. J. Syst. Evol. Microbiol.">
        <title>The Global Catalogue of Microorganisms (GCM) 10K type strain sequencing project: providing services to taxonomists for standard genome sequencing and annotation.</title>
        <authorList>
            <consortium name="The Broad Institute Genomics Platform"/>
            <consortium name="The Broad Institute Genome Sequencing Center for Infectious Disease"/>
            <person name="Wu L."/>
            <person name="Ma J."/>
        </authorList>
    </citation>
    <scope>NUCLEOTIDE SEQUENCE [LARGE SCALE GENOMIC DNA]</scope>
    <source>
        <strain evidence="3">KCTC 52490</strain>
    </source>
</reference>
<evidence type="ECO:0000313" key="2">
    <source>
        <dbReference type="EMBL" id="MFD2933646.1"/>
    </source>
</evidence>
<keyword evidence="3" id="KW-1185">Reference proteome</keyword>
<organism evidence="2 3">
    <name type="scientific">Spirosoma flavum</name>
    <dbReference type="NCBI Taxonomy" id="2048557"/>
    <lineage>
        <taxon>Bacteria</taxon>
        <taxon>Pseudomonadati</taxon>
        <taxon>Bacteroidota</taxon>
        <taxon>Cytophagia</taxon>
        <taxon>Cytophagales</taxon>
        <taxon>Cytophagaceae</taxon>
        <taxon>Spirosoma</taxon>
    </lineage>
</organism>
<sequence length="60" mass="6484">METSKKQQDPGIDEPNGTGDFLISEETENVDASGVDDTSTGMGDDDYLGKTNRKGEKDED</sequence>
<proteinExistence type="predicted"/>
<dbReference type="EMBL" id="JBHUOM010000002">
    <property type="protein sequence ID" value="MFD2933646.1"/>
    <property type="molecule type" value="Genomic_DNA"/>
</dbReference>